<dbReference type="GO" id="GO:0003677">
    <property type="term" value="F:DNA binding"/>
    <property type="evidence" value="ECO:0007669"/>
    <property type="project" value="InterPro"/>
</dbReference>
<gene>
    <name evidence="2" type="ORF">Pla52o_43060</name>
</gene>
<feature type="domain" description="Transposase IS200-like" evidence="1">
    <location>
        <begin position="4"/>
        <end position="118"/>
    </location>
</feature>
<dbReference type="InterPro" id="IPR002686">
    <property type="entry name" value="Transposase_17"/>
</dbReference>
<dbReference type="OrthoDB" id="9798161at2"/>
<dbReference type="SMART" id="SM01321">
    <property type="entry name" value="Y1_Tnp"/>
    <property type="match status" value="1"/>
</dbReference>
<evidence type="ECO:0000313" key="2">
    <source>
        <dbReference type="EMBL" id="TWU20429.1"/>
    </source>
</evidence>
<dbReference type="EMBL" id="SJPT01000008">
    <property type="protein sequence ID" value="TWU20429.1"/>
    <property type="molecule type" value="Genomic_DNA"/>
</dbReference>
<reference evidence="2 3" key="1">
    <citation type="submission" date="2019-02" db="EMBL/GenBank/DDBJ databases">
        <title>Deep-cultivation of Planctomycetes and their phenomic and genomic characterization uncovers novel biology.</title>
        <authorList>
            <person name="Wiegand S."/>
            <person name="Jogler M."/>
            <person name="Boedeker C."/>
            <person name="Pinto D."/>
            <person name="Vollmers J."/>
            <person name="Rivas-Marin E."/>
            <person name="Kohn T."/>
            <person name="Peeters S.H."/>
            <person name="Heuer A."/>
            <person name="Rast P."/>
            <person name="Oberbeckmann S."/>
            <person name="Bunk B."/>
            <person name="Jeske O."/>
            <person name="Meyerdierks A."/>
            <person name="Storesund J.E."/>
            <person name="Kallscheuer N."/>
            <person name="Luecker S."/>
            <person name="Lage O.M."/>
            <person name="Pohl T."/>
            <person name="Merkel B.J."/>
            <person name="Hornburger P."/>
            <person name="Mueller R.-W."/>
            <person name="Bruemmer F."/>
            <person name="Labrenz M."/>
            <person name="Spormann A.M."/>
            <person name="Op Den Camp H."/>
            <person name="Overmann J."/>
            <person name="Amann R."/>
            <person name="Jetten M.S.M."/>
            <person name="Mascher T."/>
            <person name="Medema M.H."/>
            <person name="Devos D.P."/>
            <person name="Kaster A.-K."/>
            <person name="Ovreas L."/>
            <person name="Rohde M."/>
            <person name="Galperin M.Y."/>
            <person name="Jogler C."/>
        </authorList>
    </citation>
    <scope>NUCLEOTIDE SEQUENCE [LARGE SCALE GENOMIC DNA]</scope>
    <source>
        <strain evidence="2 3">Pla52o</strain>
    </source>
</reference>
<dbReference type="GO" id="GO:0006313">
    <property type="term" value="P:DNA transposition"/>
    <property type="evidence" value="ECO:0007669"/>
    <property type="project" value="InterPro"/>
</dbReference>
<dbReference type="NCBIfam" id="NF033573">
    <property type="entry name" value="transpos_IS200"/>
    <property type="match status" value="1"/>
</dbReference>
<organism evidence="2 3">
    <name type="scientific">Novipirellula galeiformis</name>
    <dbReference type="NCBI Taxonomy" id="2528004"/>
    <lineage>
        <taxon>Bacteria</taxon>
        <taxon>Pseudomonadati</taxon>
        <taxon>Planctomycetota</taxon>
        <taxon>Planctomycetia</taxon>
        <taxon>Pirellulales</taxon>
        <taxon>Pirellulaceae</taxon>
        <taxon>Novipirellula</taxon>
    </lineage>
</organism>
<comment type="caution">
    <text evidence="2">The sequence shown here is derived from an EMBL/GenBank/DDBJ whole genome shotgun (WGS) entry which is preliminary data.</text>
</comment>
<evidence type="ECO:0000259" key="1">
    <source>
        <dbReference type="SMART" id="SM01321"/>
    </source>
</evidence>
<dbReference type="GO" id="GO:0004803">
    <property type="term" value="F:transposase activity"/>
    <property type="evidence" value="ECO:0007669"/>
    <property type="project" value="InterPro"/>
</dbReference>
<dbReference type="SUPFAM" id="SSF143422">
    <property type="entry name" value="Transposase IS200-like"/>
    <property type="match status" value="1"/>
</dbReference>
<protein>
    <submittedName>
        <fullName evidence="2">Transposase IS200 like protein</fullName>
    </submittedName>
</protein>
<keyword evidence="3" id="KW-1185">Reference proteome</keyword>
<dbReference type="PANTHER" id="PTHR33360">
    <property type="entry name" value="TRANSPOSASE FOR INSERTION SEQUENCE ELEMENT IS200"/>
    <property type="match status" value="1"/>
</dbReference>
<dbReference type="RefSeq" id="WP_146596379.1">
    <property type="nucleotide sequence ID" value="NZ_SJPT01000008.1"/>
</dbReference>
<name>A0A5C6CC69_9BACT</name>
<dbReference type="PANTHER" id="PTHR33360:SF2">
    <property type="entry name" value="TRANSPOSASE FOR INSERTION SEQUENCE ELEMENT IS200"/>
    <property type="match status" value="1"/>
</dbReference>
<dbReference type="Gene3D" id="3.30.70.1290">
    <property type="entry name" value="Transposase IS200-like"/>
    <property type="match status" value="1"/>
</dbReference>
<accession>A0A5C6CC69</accession>
<dbReference type="InterPro" id="IPR036515">
    <property type="entry name" value="Transposase_17_sf"/>
</dbReference>
<sequence>MSTFTNRLFHIIYSTKYRKPTIRPDWQDDLYGYIGGIVRGQQGTLLKIGGVEDHVHLLAKLSPTVAISDVLRKIKSNSSKWINERPDVSRKFEWQSGYAAFSVSESQMPSVSEYIANQAEHHRKKTFEEEFLDILKKHNIDFDVRYVFEQEIVQ</sequence>
<evidence type="ECO:0000313" key="3">
    <source>
        <dbReference type="Proteomes" id="UP000316304"/>
    </source>
</evidence>
<proteinExistence type="predicted"/>
<dbReference type="AlphaFoldDB" id="A0A5C6CC69"/>
<dbReference type="Proteomes" id="UP000316304">
    <property type="component" value="Unassembled WGS sequence"/>
</dbReference>
<dbReference type="Pfam" id="PF01797">
    <property type="entry name" value="Y1_Tnp"/>
    <property type="match status" value="1"/>
</dbReference>